<evidence type="ECO:0000259" key="1">
    <source>
        <dbReference type="Pfam" id="PF10091"/>
    </source>
</evidence>
<name>U4KMV1_9MOLU</name>
<proteinExistence type="predicted"/>
<dbReference type="STRING" id="61635.BN85304650"/>
<dbReference type="Pfam" id="PF10091">
    <property type="entry name" value="Glycoamylase"/>
    <property type="match status" value="1"/>
</dbReference>
<dbReference type="KEGG" id="abra:BN85304650"/>
<reference evidence="2 3" key="1">
    <citation type="journal article" date="2013" name="J. Mol. Microbiol. Biotechnol.">
        <title>Analysis of the Complete Genomes of Acholeplasma brassicae , A. palmae and A. laidlawii and Their Comparison to the Obligate Parasites from ' Candidatus Phytoplasma'.</title>
        <authorList>
            <person name="Kube M."/>
            <person name="Siewert C."/>
            <person name="Migdoll A.M."/>
            <person name="Duduk B."/>
            <person name="Holz S."/>
            <person name="Rabus R."/>
            <person name="Seemuller E."/>
            <person name="Mitrovic J."/>
            <person name="Muller I."/>
            <person name="Buttner C."/>
            <person name="Reinhardt R."/>
        </authorList>
    </citation>
    <scope>NUCLEOTIDE SEQUENCE [LARGE SCALE GENOMIC DNA]</scope>
    <source>
        <strain evidence="3">0502</strain>
    </source>
</reference>
<feature type="domain" description="Glycoamylase-like" evidence="1">
    <location>
        <begin position="187"/>
        <end position="420"/>
    </location>
</feature>
<dbReference type="HOGENOM" id="CLU_023287_0_1_14"/>
<gene>
    <name evidence="2" type="ORF">BN85304650</name>
</gene>
<dbReference type="AlphaFoldDB" id="U4KMV1"/>
<evidence type="ECO:0000313" key="3">
    <source>
        <dbReference type="Proteomes" id="UP000032737"/>
    </source>
</evidence>
<dbReference type="Gene3D" id="1.50.10.140">
    <property type="match status" value="1"/>
</dbReference>
<protein>
    <recommendedName>
        <fullName evidence="1">Glycoamylase-like domain-containing protein</fullName>
    </recommendedName>
</protein>
<sequence>MFGILGLSGCQTSKDEFKKEKEALQEEARLSFLYFLETSNNLEDSDYYGLARDRYSGNTVISSIAATGFSLASIPVGVENGWISKEDAQKRASKTLDSLSNLDRVNGFFYHFVNIHTGKREWNSEVSIIDTGLLLAGALTVAQYFKGEVYDKAMAIYDEVNWPWYINKQTNMFYMGYKPETGFGGAWDHVSEQLLLYVLAAGSRTYPTDDSLYKTVKQVVNRSYKGSYTSTLDPSIKTNEFIYSYDGSLFQHQFSHAFVDFRNLEDYEGTNWFDNAIEATKANYLYTLDYSDRYKTYSSNSWGISAGDGPGEYRAYGAMPAKSNAHNGTIMPYAALSSINYLEEEALRAAYHFSQIEQLNGTYGLKDSYNLGPVDEAYNPTMANRTPWYASDYIGIDKGITLLMIENYNSELIWTNFMSNKQVQNGLDVLGFTSN</sequence>
<organism evidence="2 3">
    <name type="scientific">Acholeplasma brassicae</name>
    <dbReference type="NCBI Taxonomy" id="61635"/>
    <lineage>
        <taxon>Bacteria</taxon>
        <taxon>Bacillati</taxon>
        <taxon>Mycoplasmatota</taxon>
        <taxon>Mollicutes</taxon>
        <taxon>Acholeplasmatales</taxon>
        <taxon>Acholeplasmataceae</taxon>
        <taxon>Acholeplasma</taxon>
    </lineage>
</organism>
<evidence type="ECO:0000313" key="2">
    <source>
        <dbReference type="EMBL" id="CCV65486.1"/>
    </source>
</evidence>
<dbReference type="EMBL" id="FO681348">
    <property type="protein sequence ID" value="CCV65486.1"/>
    <property type="molecule type" value="Genomic_DNA"/>
</dbReference>
<accession>U4KMV1</accession>
<dbReference type="Proteomes" id="UP000032737">
    <property type="component" value="Chromosome"/>
</dbReference>
<keyword evidence="3" id="KW-1185">Reference proteome</keyword>
<dbReference type="InterPro" id="IPR019282">
    <property type="entry name" value="Glycoamylase-like_cons_dom"/>
</dbReference>